<comment type="caution">
    <text evidence="1">The sequence shown here is derived from an EMBL/GenBank/DDBJ whole genome shotgun (WGS) entry which is preliminary data.</text>
</comment>
<proteinExistence type="predicted"/>
<evidence type="ECO:0008006" key="3">
    <source>
        <dbReference type="Google" id="ProtNLM"/>
    </source>
</evidence>
<accession>A0ABP7Q2F1</accession>
<gene>
    <name evidence="1" type="ORF">GCM10022407_20820</name>
</gene>
<evidence type="ECO:0000313" key="1">
    <source>
        <dbReference type="EMBL" id="GAA3975056.1"/>
    </source>
</evidence>
<name>A0ABP7Q2F1_9BACT</name>
<dbReference type="RefSeq" id="WP_345123902.1">
    <property type="nucleotide sequence ID" value="NZ_BAABDI010000012.1"/>
</dbReference>
<keyword evidence="2" id="KW-1185">Reference proteome</keyword>
<reference evidence="2" key="1">
    <citation type="journal article" date="2019" name="Int. J. Syst. Evol. Microbiol.">
        <title>The Global Catalogue of Microorganisms (GCM) 10K type strain sequencing project: providing services to taxonomists for standard genome sequencing and annotation.</title>
        <authorList>
            <consortium name="The Broad Institute Genomics Platform"/>
            <consortium name="The Broad Institute Genome Sequencing Center for Infectious Disease"/>
            <person name="Wu L."/>
            <person name="Ma J."/>
        </authorList>
    </citation>
    <scope>NUCLEOTIDE SEQUENCE [LARGE SCALE GENOMIC DNA]</scope>
    <source>
        <strain evidence="2">JCM 17217</strain>
    </source>
</reference>
<evidence type="ECO:0000313" key="2">
    <source>
        <dbReference type="Proteomes" id="UP001501556"/>
    </source>
</evidence>
<sequence>MLRQQAESGGARFVVGMVDKDKKFADVHYLRPFAGSRPVAARSGPDCHYRIHQHPAHPNHYLIVLEPACDTWIFEAAQAAGLNLAHFGLPLTLPAFIEVMKDEDAEDNPQLIRLLRAIKQAQPVAYRELAEFVADIMDQNSKLWR</sequence>
<organism evidence="1 2">
    <name type="scientific">Hymenobacter antarcticus</name>
    <dbReference type="NCBI Taxonomy" id="486270"/>
    <lineage>
        <taxon>Bacteria</taxon>
        <taxon>Pseudomonadati</taxon>
        <taxon>Bacteroidota</taxon>
        <taxon>Cytophagia</taxon>
        <taxon>Cytophagales</taxon>
        <taxon>Hymenobacteraceae</taxon>
        <taxon>Hymenobacter</taxon>
    </lineage>
</organism>
<dbReference type="Proteomes" id="UP001501556">
    <property type="component" value="Unassembled WGS sequence"/>
</dbReference>
<dbReference type="EMBL" id="BAABDI010000012">
    <property type="protein sequence ID" value="GAA3975056.1"/>
    <property type="molecule type" value="Genomic_DNA"/>
</dbReference>
<protein>
    <recommendedName>
        <fullName evidence="3">Nucleotidyl transferase AbiEii toxin, Type IV TA system</fullName>
    </recommendedName>
</protein>